<dbReference type="CDD" id="cd00761">
    <property type="entry name" value="Glyco_tranf_GTA_type"/>
    <property type="match status" value="1"/>
</dbReference>
<dbReference type="AlphaFoldDB" id="A0A1X2H710"/>
<gene>
    <name evidence="1" type="ORF">BCR43DRAFT_444216</name>
</gene>
<name>A0A1X2H710_SYNRA</name>
<organism evidence="1 2">
    <name type="scientific">Syncephalastrum racemosum</name>
    <name type="common">Filamentous fungus</name>
    <dbReference type="NCBI Taxonomy" id="13706"/>
    <lineage>
        <taxon>Eukaryota</taxon>
        <taxon>Fungi</taxon>
        <taxon>Fungi incertae sedis</taxon>
        <taxon>Mucoromycota</taxon>
        <taxon>Mucoromycotina</taxon>
        <taxon>Mucoromycetes</taxon>
        <taxon>Mucorales</taxon>
        <taxon>Syncephalastraceae</taxon>
        <taxon>Syncephalastrum</taxon>
    </lineage>
</organism>
<evidence type="ECO:0000313" key="1">
    <source>
        <dbReference type="EMBL" id="ORY94258.1"/>
    </source>
</evidence>
<dbReference type="EMBL" id="MCGN01000008">
    <property type="protein sequence ID" value="ORY94258.1"/>
    <property type="molecule type" value="Genomic_DNA"/>
</dbReference>
<protein>
    <recommendedName>
        <fullName evidence="3">Glycosyltransferase 2-like domain-containing protein</fullName>
    </recommendedName>
</protein>
<proteinExistence type="predicted"/>
<dbReference type="STRING" id="13706.A0A1X2H710"/>
<accession>A0A1X2H710</accession>
<evidence type="ECO:0008006" key="3">
    <source>
        <dbReference type="Google" id="ProtNLM"/>
    </source>
</evidence>
<dbReference type="InParanoid" id="A0A1X2H710"/>
<dbReference type="Proteomes" id="UP000242180">
    <property type="component" value="Unassembled WGS sequence"/>
</dbReference>
<dbReference type="InterPro" id="IPR029044">
    <property type="entry name" value="Nucleotide-diphossugar_trans"/>
</dbReference>
<dbReference type="Gene3D" id="3.90.550.10">
    <property type="entry name" value="Spore Coat Polysaccharide Biosynthesis Protein SpsA, Chain A"/>
    <property type="match status" value="1"/>
</dbReference>
<dbReference type="OrthoDB" id="2329609at2759"/>
<dbReference type="SUPFAM" id="SSF53448">
    <property type="entry name" value="Nucleotide-diphospho-sugar transferases"/>
    <property type="match status" value="1"/>
</dbReference>
<sequence length="342" mass="39975">MANTANQDKYVLTKPQWEQCLEPNDGSDTYLSIVIVTRMDDYAGNQHHRFQNFIDSAYLLAEHSQQKIELLVVEWNPPDDKRKVIDVFRFRQSPYLNYRVISVPKKIHQALPNRGNAPLHEFEGKNVGLRFARGEFIVATNQDDIWSHNFINAVKSRVFEKGRIYLQHQDPHNIHDPLPPSIVRLPSFADDDVLYNACALGDQDWGNYKLPKPMNVTVENILDIADQAGDFTMAHRDTWQIPRGYREEGGVAWMDIEFICTATWTFDIPVVYEKRGFTCHQDHENIWEFNPERVTDNKNIKMDEIMRKEKIYLNKEGQWALQQLDIWEYGLGCIEFKGGLCW</sequence>
<keyword evidence="2" id="KW-1185">Reference proteome</keyword>
<evidence type="ECO:0000313" key="2">
    <source>
        <dbReference type="Proteomes" id="UP000242180"/>
    </source>
</evidence>
<comment type="caution">
    <text evidence="1">The sequence shown here is derived from an EMBL/GenBank/DDBJ whole genome shotgun (WGS) entry which is preliminary data.</text>
</comment>
<dbReference type="OMA" id="EHANIWE"/>
<reference evidence="1 2" key="1">
    <citation type="submission" date="2016-07" db="EMBL/GenBank/DDBJ databases">
        <title>Pervasive Adenine N6-methylation of Active Genes in Fungi.</title>
        <authorList>
            <consortium name="DOE Joint Genome Institute"/>
            <person name="Mondo S.J."/>
            <person name="Dannebaum R.O."/>
            <person name="Kuo R.C."/>
            <person name="Labutti K."/>
            <person name="Haridas S."/>
            <person name="Kuo A."/>
            <person name="Salamov A."/>
            <person name="Ahrendt S.R."/>
            <person name="Lipzen A."/>
            <person name="Sullivan W."/>
            <person name="Andreopoulos W.B."/>
            <person name="Clum A."/>
            <person name="Lindquist E."/>
            <person name="Daum C."/>
            <person name="Ramamoorthy G.K."/>
            <person name="Gryganskyi A."/>
            <person name="Culley D."/>
            <person name="Magnuson J.K."/>
            <person name="James T.Y."/>
            <person name="O'Malley M.A."/>
            <person name="Stajich J.E."/>
            <person name="Spatafora J.W."/>
            <person name="Visel A."/>
            <person name="Grigoriev I.V."/>
        </authorList>
    </citation>
    <scope>NUCLEOTIDE SEQUENCE [LARGE SCALE GENOMIC DNA]</scope>
    <source>
        <strain evidence="1 2">NRRL 2496</strain>
    </source>
</reference>